<proteinExistence type="inferred from homology"/>
<reference evidence="3 4" key="1">
    <citation type="submission" date="2022-04" db="EMBL/GenBank/DDBJ databases">
        <title>Rhizobium coralii sp. nov., isolated from coral Turbinaria peltata.</title>
        <authorList>
            <person name="Sun H."/>
        </authorList>
    </citation>
    <scope>NUCLEOTIDE SEQUENCE [LARGE SCALE GENOMIC DNA]</scope>
    <source>
        <strain evidence="3 4">NTR19</strain>
    </source>
</reference>
<dbReference type="SMART" id="SM00382">
    <property type="entry name" value="AAA"/>
    <property type="match status" value="1"/>
</dbReference>
<evidence type="ECO:0000313" key="3">
    <source>
        <dbReference type="EMBL" id="MCK8780851.1"/>
    </source>
</evidence>
<dbReference type="InterPro" id="IPR000642">
    <property type="entry name" value="Peptidase_M41"/>
</dbReference>
<gene>
    <name evidence="3" type="ORF">M0654_12735</name>
</gene>
<evidence type="ECO:0000259" key="2">
    <source>
        <dbReference type="SMART" id="SM00382"/>
    </source>
</evidence>
<evidence type="ECO:0000313" key="4">
    <source>
        <dbReference type="Proteomes" id="UP001202827"/>
    </source>
</evidence>
<organism evidence="3 4">
    <name type="scientific">Neorhizobium turbinariae</name>
    <dbReference type="NCBI Taxonomy" id="2937795"/>
    <lineage>
        <taxon>Bacteria</taxon>
        <taxon>Pseudomonadati</taxon>
        <taxon>Pseudomonadota</taxon>
        <taxon>Alphaproteobacteria</taxon>
        <taxon>Hyphomicrobiales</taxon>
        <taxon>Rhizobiaceae</taxon>
        <taxon>Rhizobium/Agrobacterium group</taxon>
        <taxon>Neorhizobium</taxon>
    </lineage>
</organism>
<dbReference type="InterPro" id="IPR003959">
    <property type="entry name" value="ATPase_AAA_core"/>
</dbReference>
<dbReference type="Gene3D" id="3.40.50.300">
    <property type="entry name" value="P-loop containing nucleotide triphosphate hydrolases"/>
    <property type="match status" value="1"/>
</dbReference>
<dbReference type="SUPFAM" id="SSF140990">
    <property type="entry name" value="FtsH protease domain-like"/>
    <property type="match status" value="1"/>
</dbReference>
<protein>
    <submittedName>
        <fullName evidence="3">AAA family ATPase</fullName>
    </submittedName>
</protein>
<sequence length="635" mass="69573">MKNITREGRGFSLPEFLAYAGISRAMRPYRRASHYAVGLIIPYWSSKAAYMRAALVVVDTDQDYRFQDQVKAFDEDSAESHIEAIMDMVQNKKTIILFRSDDAIPFHLRHALDVIAEVDAPDARQVRGVVRWAYGVSVTPGQAEALAACDWKRLKLAMTRGRPISRVLSVIERMAQSDTPDPEPGKEPDALAHIRLEDMHGYGEARTWGLDLGRDLGDWRSGAISWDDVDRGVLLSGPPGVGKTIFARALAASCDVKLVSGSYAKWQAKGYLNDFLKAMQRAFKEAKERAPAILFIDEIDAFGSRDDATGSNASYDIKAINGLLEQLDGIEGREGVIVVAASNHPDKVDPAIIRSGRLDSHVKIPLPDLQARAAIFKFHLRGSLTEEDHRDFAELTEGASGADIQRTVRNARRRARRLRRPITADDVRIHLPISIKIPPEALRVNAVHEIGHAVVGTVVGMELVRVEIASSIIPTAGSQSLGKATFAPQTWARRNKAHYLDVIAMTLGGMAAEKVMLGSHDDGSSGGPGSDLYDATRIAIAIERSHGMGKGLASFGDLSDQPISDIGHMDPSLLARVDATLLEQFQRTRGILQRHRAACEVLVDLLVDRLRLSAREVLDALDEDERLSSPALSSG</sequence>
<dbReference type="PANTHER" id="PTHR23076">
    <property type="entry name" value="METALLOPROTEASE M41 FTSH"/>
    <property type="match status" value="1"/>
</dbReference>
<comment type="caution">
    <text evidence="3">The sequence shown here is derived from an EMBL/GenBank/DDBJ whole genome shotgun (WGS) entry which is preliminary data.</text>
</comment>
<comment type="similarity">
    <text evidence="1">Belongs to the AAA ATPase family.</text>
</comment>
<keyword evidence="1" id="KW-0547">Nucleotide-binding</keyword>
<dbReference type="InterPro" id="IPR027417">
    <property type="entry name" value="P-loop_NTPase"/>
</dbReference>
<keyword evidence="4" id="KW-1185">Reference proteome</keyword>
<dbReference type="CDD" id="cd19481">
    <property type="entry name" value="RecA-like_protease"/>
    <property type="match status" value="1"/>
</dbReference>
<dbReference type="InterPro" id="IPR003960">
    <property type="entry name" value="ATPase_AAA_CS"/>
</dbReference>
<dbReference type="Proteomes" id="UP001202827">
    <property type="component" value="Unassembled WGS sequence"/>
</dbReference>
<dbReference type="SUPFAM" id="SSF52540">
    <property type="entry name" value="P-loop containing nucleoside triphosphate hydrolases"/>
    <property type="match status" value="1"/>
</dbReference>
<dbReference type="Pfam" id="PF00004">
    <property type="entry name" value="AAA"/>
    <property type="match status" value="1"/>
</dbReference>
<name>A0ABT0ISL1_9HYPH</name>
<dbReference type="InterPro" id="IPR003593">
    <property type="entry name" value="AAA+_ATPase"/>
</dbReference>
<accession>A0ABT0ISL1</accession>
<dbReference type="Pfam" id="PF01434">
    <property type="entry name" value="Peptidase_M41"/>
    <property type="match status" value="1"/>
</dbReference>
<dbReference type="RefSeq" id="WP_248683431.1">
    <property type="nucleotide sequence ID" value="NZ_JALPRY010000014.1"/>
</dbReference>
<keyword evidence="1" id="KW-0067">ATP-binding</keyword>
<dbReference type="Gene3D" id="1.20.58.760">
    <property type="entry name" value="Peptidase M41"/>
    <property type="match status" value="1"/>
</dbReference>
<dbReference type="InterPro" id="IPR037219">
    <property type="entry name" value="Peptidase_M41-like"/>
</dbReference>
<dbReference type="PANTHER" id="PTHR23076:SF97">
    <property type="entry name" value="ATP-DEPENDENT ZINC METALLOPROTEASE YME1L1"/>
    <property type="match status" value="1"/>
</dbReference>
<dbReference type="EMBL" id="JALPRY010000014">
    <property type="protein sequence ID" value="MCK8780851.1"/>
    <property type="molecule type" value="Genomic_DNA"/>
</dbReference>
<feature type="domain" description="AAA+ ATPase" evidence="2">
    <location>
        <begin position="229"/>
        <end position="368"/>
    </location>
</feature>
<dbReference type="Gene3D" id="1.10.8.60">
    <property type="match status" value="1"/>
</dbReference>
<dbReference type="PROSITE" id="PS00674">
    <property type="entry name" value="AAA"/>
    <property type="match status" value="1"/>
</dbReference>
<evidence type="ECO:0000256" key="1">
    <source>
        <dbReference type="RuleBase" id="RU003651"/>
    </source>
</evidence>